<gene>
    <name evidence="8" type="ORF">C7450_102102</name>
</gene>
<feature type="transmembrane region" description="Helical" evidence="7">
    <location>
        <begin position="184"/>
        <end position="207"/>
    </location>
</feature>
<reference evidence="8 9" key="1">
    <citation type="submission" date="2018-05" db="EMBL/GenBank/DDBJ databases">
        <title>Genomic Encyclopedia of Type Strains, Phase IV (KMG-IV): sequencing the most valuable type-strain genomes for metagenomic binning, comparative biology and taxonomic classification.</title>
        <authorList>
            <person name="Goeker M."/>
        </authorList>
    </citation>
    <scope>NUCLEOTIDE SEQUENCE [LARGE SCALE GENOMIC DNA]</scope>
    <source>
        <strain evidence="8 9">DSM 6462</strain>
    </source>
</reference>
<dbReference type="CDD" id="cd06261">
    <property type="entry name" value="TM_PBP2"/>
    <property type="match status" value="1"/>
</dbReference>
<keyword evidence="2 7" id="KW-0813">Transport</keyword>
<dbReference type="GO" id="GO:0005886">
    <property type="term" value="C:plasma membrane"/>
    <property type="evidence" value="ECO:0007669"/>
    <property type="project" value="UniProtKB-SubCell"/>
</dbReference>
<feature type="transmembrane region" description="Helical" evidence="7">
    <location>
        <begin position="107"/>
        <end position="128"/>
    </location>
</feature>
<sequence length="278" mass="30705">MTRVTLTPADILRWALILAALAVTLFPFYWMVNTSLKPGPEVFQSPPTFFSANWSFDAYRVVFETRPIGRYLLNSLIVSVGATALSVVLSALAAYGFTRFFVRGAAAFVLFLLFTKMLPETLLIIPYFQIMASLGLVDTYLALILAYSSFALPFSVWMLIGFFRTIPRDIDEAAIIDGASRLQTFFKVILPLARPGLVAVALFTFIIAWNSYVWALVLTTDANMFVVSVGIANLVGEYRVQWNELMAASVIAALPVMILYGFLNRHLVSAITAGAVKA</sequence>
<evidence type="ECO:0000313" key="8">
    <source>
        <dbReference type="EMBL" id="PXW63187.1"/>
    </source>
</evidence>
<keyword evidence="9" id="KW-1185">Reference proteome</keyword>
<feature type="transmembrane region" description="Helical" evidence="7">
    <location>
        <begin position="242"/>
        <end position="263"/>
    </location>
</feature>
<dbReference type="InterPro" id="IPR035906">
    <property type="entry name" value="MetI-like_sf"/>
</dbReference>
<protein>
    <submittedName>
        <fullName evidence="8">Carbohydrate ABC transporter membrane protein 2 (CUT1 family)</fullName>
    </submittedName>
</protein>
<keyword evidence="4 7" id="KW-0812">Transmembrane</keyword>
<feature type="transmembrane region" description="Helical" evidence="7">
    <location>
        <begin position="12"/>
        <end position="32"/>
    </location>
</feature>
<dbReference type="InterPro" id="IPR050901">
    <property type="entry name" value="BP-dep_ABC_trans_perm"/>
</dbReference>
<proteinExistence type="inferred from homology"/>
<dbReference type="PROSITE" id="PS50928">
    <property type="entry name" value="ABC_TM1"/>
    <property type="match status" value="1"/>
</dbReference>
<dbReference type="PANTHER" id="PTHR32243:SF18">
    <property type="entry name" value="INNER MEMBRANE ABC TRANSPORTER PERMEASE PROTEIN YCJP"/>
    <property type="match status" value="1"/>
</dbReference>
<dbReference type="SUPFAM" id="SSF161098">
    <property type="entry name" value="MetI-like"/>
    <property type="match status" value="1"/>
</dbReference>
<comment type="similarity">
    <text evidence="7">Belongs to the binding-protein-dependent transport system permease family.</text>
</comment>
<evidence type="ECO:0000256" key="3">
    <source>
        <dbReference type="ARBA" id="ARBA00022475"/>
    </source>
</evidence>
<comment type="caution">
    <text evidence="8">The sequence shown here is derived from an EMBL/GenBank/DDBJ whole genome shotgun (WGS) entry which is preliminary data.</text>
</comment>
<dbReference type="Gene3D" id="1.10.3720.10">
    <property type="entry name" value="MetI-like"/>
    <property type="match status" value="1"/>
</dbReference>
<dbReference type="EMBL" id="QJJK01000002">
    <property type="protein sequence ID" value="PXW63187.1"/>
    <property type="molecule type" value="Genomic_DNA"/>
</dbReference>
<evidence type="ECO:0000256" key="2">
    <source>
        <dbReference type="ARBA" id="ARBA00022448"/>
    </source>
</evidence>
<evidence type="ECO:0000256" key="6">
    <source>
        <dbReference type="ARBA" id="ARBA00023136"/>
    </source>
</evidence>
<dbReference type="GO" id="GO:0055085">
    <property type="term" value="P:transmembrane transport"/>
    <property type="evidence" value="ECO:0007669"/>
    <property type="project" value="InterPro"/>
</dbReference>
<keyword evidence="3" id="KW-1003">Cell membrane</keyword>
<dbReference type="InterPro" id="IPR000515">
    <property type="entry name" value="MetI-like"/>
</dbReference>
<evidence type="ECO:0000256" key="4">
    <source>
        <dbReference type="ARBA" id="ARBA00022692"/>
    </source>
</evidence>
<dbReference type="OrthoDB" id="9815445at2"/>
<dbReference type="Pfam" id="PF00528">
    <property type="entry name" value="BPD_transp_1"/>
    <property type="match status" value="1"/>
</dbReference>
<dbReference type="RefSeq" id="WP_110373351.1">
    <property type="nucleotide sequence ID" value="NZ_CAKNFM010000002.1"/>
</dbReference>
<accession>A0A2V3UE19</accession>
<evidence type="ECO:0000256" key="7">
    <source>
        <dbReference type="RuleBase" id="RU363032"/>
    </source>
</evidence>
<dbReference type="AlphaFoldDB" id="A0A2V3UE19"/>
<feature type="transmembrane region" description="Helical" evidence="7">
    <location>
        <begin position="71"/>
        <end position="95"/>
    </location>
</feature>
<dbReference type="PANTHER" id="PTHR32243">
    <property type="entry name" value="MALTOSE TRANSPORT SYSTEM PERMEASE-RELATED"/>
    <property type="match status" value="1"/>
</dbReference>
<evidence type="ECO:0000256" key="5">
    <source>
        <dbReference type="ARBA" id="ARBA00022989"/>
    </source>
</evidence>
<keyword evidence="5 7" id="KW-1133">Transmembrane helix</keyword>
<evidence type="ECO:0000313" key="9">
    <source>
        <dbReference type="Proteomes" id="UP000248021"/>
    </source>
</evidence>
<comment type="subcellular location">
    <subcellularLocation>
        <location evidence="1 7">Cell membrane</location>
        <topology evidence="1 7">Multi-pass membrane protein</topology>
    </subcellularLocation>
</comment>
<keyword evidence="6 7" id="KW-0472">Membrane</keyword>
<organism evidence="8 9">
    <name type="scientific">Chelatococcus asaccharovorans</name>
    <dbReference type="NCBI Taxonomy" id="28210"/>
    <lineage>
        <taxon>Bacteria</taxon>
        <taxon>Pseudomonadati</taxon>
        <taxon>Pseudomonadota</taxon>
        <taxon>Alphaproteobacteria</taxon>
        <taxon>Hyphomicrobiales</taxon>
        <taxon>Chelatococcaceae</taxon>
        <taxon>Chelatococcus</taxon>
    </lineage>
</organism>
<name>A0A2V3UE19_9HYPH</name>
<feature type="transmembrane region" description="Helical" evidence="7">
    <location>
        <begin position="140"/>
        <end position="163"/>
    </location>
</feature>
<evidence type="ECO:0000256" key="1">
    <source>
        <dbReference type="ARBA" id="ARBA00004651"/>
    </source>
</evidence>
<dbReference type="Proteomes" id="UP000248021">
    <property type="component" value="Unassembled WGS sequence"/>
</dbReference>